<dbReference type="EMBL" id="JACJFM010000009">
    <property type="protein sequence ID" value="MBB1486810.1"/>
    <property type="molecule type" value="Genomic_DNA"/>
</dbReference>
<feature type="domain" description="Lipid/polyisoprenoid-binding YceI-like" evidence="2">
    <location>
        <begin position="20"/>
        <end position="189"/>
    </location>
</feature>
<dbReference type="InterPro" id="IPR007372">
    <property type="entry name" value="Lipid/polyisoprenoid-bd_YceI"/>
</dbReference>
<dbReference type="PANTHER" id="PTHR34406:SF1">
    <property type="entry name" value="PROTEIN YCEI"/>
    <property type="match status" value="1"/>
</dbReference>
<feature type="signal peptide" evidence="1">
    <location>
        <begin position="1"/>
        <end position="19"/>
    </location>
</feature>
<evidence type="ECO:0000313" key="3">
    <source>
        <dbReference type="EMBL" id="MBB1486810.1"/>
    </source>
</evidence>
<dbReference type="Proteomes" id="UP000565262">
    <property type="component" value="Unassembled WGS sequence"/>
</dbReference>
<dbReference type="Gene3D" id="2.40.128.110">
    <property type="entry name" value="Lipid/polyisoprenoid-binding, YceI-like"/>
    <property type="match status" value="1"/>
</dbReference>
<gene>
    <name evidence="3" type="ORF">H4O21_09330</name>
</gene>
<dbReference type="InterPro" id="IPR036761">
    <property type="entry name" value="TTHA0802/YceI-like_sf"/>
</dbReference>
<dbReference type="AlphaFoldDB" id="A0A839IQ30"/>
<comment type="caution">
    <text evidence="3">The sequence shown here is derived from an EMBL/GenBank/DDBJ whole genome shotgun (WGS) entry which is preliminary data.</text>
</comment>
<evidence type="ECO:0000256" key="1">
    <source>
        <dbReference type="SAM" id="SignalP"/>
    </source>
</evidence>
<accession>A0A839IQ30</accession>
<protein>
    <submittedName>
        <fullName evidence="3">YceI family protein</fullName>
    </submittedName>
</protein>
<organism evidence="3 4">
    <name type="scientific">Oceanospirillum sediminis</name>
    <dbReference type="NCBI Taxonomy" id="2760088"/>
    <lineage>
        <taxon>Bacteria</taxon>
        <taxon>Pseudomonadati</taxon>
        <taxon>Pseudomonadota</taxon>
        <taxon>Gammaproteobacteria</taxon>
        <taxon>Oceanospirillales</taxon>
        <taxon>Oceanospirillaceae</taxon>
        <taxon>Oceanospirillum</taxon>
    </lineage>
</organism>
<evidence type="ECO:0000313" key="4">
    <source>
        <dbReference type="Proteomes" id="UP000565262"/>
    </source>
</evidence>
<dbReference type="Pfam" id="PF04264">
    <property type="entry name" value="YceI"/>
    <property type="match status" value="1"/>
</dbReference>
<sequence>MKKLLTALCLTSIASFAQADWQLNLSDSDFNFASIKKNNAYETHTFKEFRGSVDGSGKAVLTLNLASVATGIDIRDQRMKTMLFDTQKFPAAEYQLQVNAKQLDSMKAGERLQLEADGNLSLFGTDKKQTAALNIYKLSDQRLLVSTAHPMVINASDYGLDKGVEALREIAGLPVISLSVPVTFNLVFDKK</sequence>
<proteinExistence type="predicted"/>
<dbReference type="InterPro" id="IPR027016">
    <property type="entry name" value="UCP029811"/>
</dbReference>
<keyword evidence="4" id="KW-1185">Reference proteome</keyword>
<dbReference type="SMART" id="SM00867">
    <property type="entry name" value="YceI"/>
    <property type="match status" value="1"/>
</dbReference>
<reference evidence="3 4" key="1">
    <citation type="submission" date="2020-08" db="EMBL/GenBank/DDBJ databases">
        <title>Oceanospirillum sp. nov. isolated from marine sediment.</title>
        <authorList>
            <person name="Ji X."/>
        </authorList>
    </citation>
    <scope>NUCLEOTIDE SEQUENCE [LARGE SCALE GENOMIC DNA]</scope>
    <source>
        <strain evidence="3 4">D5</strain>
    </source>
</reference>
<feature type="chain" id="PRO_5032565248" evidence="1">
    <location>
        <begin position="20"/>
        <end position="191"/>
    </location>
</feature>
<dbReference type="RefSeq" id="WP_182808587.1">
    <property type="nucleotide sequence ID" value="NZ_JACJFM010000009.1"/>
</dbReference>
<dbReference type="PANTHER" id="PTHR34406">
    <property type="entry name" value="PROTEIN YCEI"/>
    <property type="match status" value="1"/>
</dbReference>
<dbReference type="PIRSF" id="PIRSF029811">
    <property type="entry name" value="UCP029811"/>
    <property type="match status" value="1"/>
</dbReference>
<keyword evidence="1" id="KW-0732">Signal</keyword>
<evidence type="ECO:0000259" key="2">
    <source>
        <dbReference type="SMART" id="SM00867"/>
    </source>
</evidence>
<name>A0A839IQ30_9GAMM</name>
<dbReference type="SUPFAM" id="SSF101874">
    <property type="entry name" value="YceI-like"/>
    <property type="match status" value="1"/>
</dbReference>